<name>A0AAD4R5Y0_9BILA</name>
<proteinExistence type="predicted"/>
<comment type="caution">
    <text evidence="3">The sequence shown here is derived from an EMBL/GenBank/DDBJ whole genome shotgun (WGS) entry which is preliminary data.</text>
</comment>
<evidence type="ECO:0000256" key="1">
    <source>
        <dbReference type="SAM" id="MobiDB-lite"/>
    </source>
</evidence>
<dbReference type="PANTHER" id="PTHR12243">
    <property type="entry name" value="MADF DOMAIN TRANSCRIPTION FACTOR"/>
    <property type="match status" value="1"/>
</dbReference>
<dbReference type="InterPro" id="IPR039353">
    <property type="entry name" value="TF_Adf1"/>
</dbReference>
<feature type="compositionally biased region" description="Low complexity" evidence="1">
    <location>
        <begin position="121"/>
        <end position="142"/>
    </location>
</feature>
<accession>A0AAD4R5Y0</accession>
<evidence type="ECO:0000313" key="4">
    <source>
        <dbReference type="Proteomes" id="UP001201812"/>
    </source>
</evidence>
<sequence length="211" mass="24252">MDEFSKPDIKMSSEEDRLRRLAECVRHYPCIYDMLDVKYKDQNYKQAIWKEVAAKSGFTDVEEANKKWSYLRGNFGKELKRHGDSSTWVYYPFLEFLRPYYKSRSSINRPPTPSSETNGISSYQSSPPTSSTLATLSSLFPTQLSSPSNPPINTTIDRTSTSEPSNERQLTESEQFGRWVGKALGNIKPQDRRLAMLKIHEVMLQFDSVAD</sequence>
<gene>
    <name evidence="3" type="ORF">DdX_09880</name>
</gene>
<reference evidence="3" key="1">
    <citation type="submission" date="2022-01" db="EMBL/GenBank/DDBJ databases">
        <title>Genome Sequence Resource for Two Populations of Ditylenchus destructor, the Migratory Endoparasitic Phytonematode.</title>
        <authorList>
            <person name="Zhang H."/>
            <person name="Lin R."/>
            <person name="Xie B."/>
        </authorList>
    </citation>
    <scope>NUCLEOTIDE SEQUENCE</scope>
    <source>
        <strain evidence="3">BazhouSP</strain>
    </source>
</reference>
<dbReference type="Proteomes" id="UP001201812">
    <property type="component" value="Unassembled WGS sequence"/>
</dbReference>
<feature type="compositionally biased region" description="Polar residues" evidence="1">
    <location>
        <begin position="105"/>
        <end position="120"/>
    </location>
</feature>
<evidence type="ECO:0000259" key="2">
    <source>
        <dbReference type="PROSITE" id="PS51029"/>
    </source>
</evidence>
<feature type="domain" description="MADF" evidence="2">
    <location>
        <begin position="20"/>
        <end position="102"/>
    </location>
</feature>
<evidence type="ECO:0000313" key="3">
    <source>
        <dbReference type="EMBL" id="KAI1711919.1"/>
    </source>
</evidence>
<dbReference type="EMBL" id="JAKKPZ010000020">
    <property type="protein sequence ID" value="KAI1711919.1"/>
    <property type="molecule type" value="Genomic_DNA"/>
</dbReference>
<protein>
    <submittedName>
        <fullName evidence="3">Alcohol dehydrogenase transcription factor myb/SANT-like domain-containing protein</fullName>
    </submittedName>
</protein>
<dbReference type="AlphaFoldDB" id="A0AAD4R5Y0"/>
<feature type="region of interest" description="Disordered" evidence="1">
    <location>
        <begin position="105"/>
        <end position="174"/>
    </location>
</feature>
<dbReference type="SMART" id="SM00595">
    <property type="entry name" value="MADF"/>
    <property type="match status" value="1"/>
</dbReference>
<organism evidence="3 4">
    <name type="scientific">Ditylenchus destructor</name>
    <dbReference type="NCBI Taxonomy" id="166010"/>
    <lineage>
        <taxon>Eukaryota</taxon>
        <taxon>Metazoa</taxon>
        <taxon>Ecdysozoa</taxon>
        <taxon>Nematoda</taxon>
        <taxon>Chromadorea</taxon>
        <taxon>Rhabditida</taxon>
        <taxon>Tylenchina</taxon>
        <taxon>Tylenchomorpha</taxon>
        <taxon>Sphaerularioidea</taxon>
        <taxon>Anguinidae</taxon>
        <taxon>Anguininae</taxon>
        <taxon>Ditylenchus</taxon>
    </lineage>
</organism>
<dbReference type="Pfam" id="PF10545">
    <property type="entry name" value="MADF_DNA_bdg"/>
    <property type="match status" value="1"/>
</dbReference>
<dbReference type="InterPro" id="IPR006578">
    <property type="entry name" value="MADF-dom"/>
</dbReference>
<dbReference type="PANTHER" id="PTHR12243:SF67">
    <property type="entry name" value="COREPRESSOR OF PANGOLIN, ISOFORM A-RELATED"/>
    <property type="match status" value="1"/>
</dbReference>
<feature type="compositionally biased region" description="Polar residues" evidence="1">
    <location>
        <begin position="143"/>
        <end position="164"/>
    </location>
</feature>
<dbReference type="PROSITE" id="PS51029">
    <property type="entry name" value="MADF"/>
    <property type="match status" value="1"/>
</dbReference>
<keyword evidence="4" id="KW-1185">Reference proteome</keyword>